<dbReference type="EMBL" id="CAJJDN010000005">
    <property type="protein sequence ID" value="CAD8051151.1"/>
    <property type="molecule type" value="Genomic_DNA"/>
</dbReference>
<evidence type="ECO:0000313" key="2">
    <source>
        <dbReference type="EMBL" id="CAD8051151.1"/>
    </source>
</evidence>
<evidence type="ECO:0000313" key="3">
    <source>
        <dbReference type="Proteomes" id="UP000692954"/>
    </source>
</evidence>
<organism evidence="2 3">
    <name type="scientific">Paramecium sonneborni</name>
    <dbReference type="NCBI Taxonomy" id="65129"/>
    <lineage>
        <taxon>Eukaryota</taxon>
        <taxon>Sar</taxon>
        <taxon>Alveolata</taxon>
        <taxon>Ciliophora</taxon>
        <taxon>Intramacronucleata</taxon>
        <taxon>Oligohymenophorea</taxon>
        <taxon>Peniculida</taxon>
        <taxon>Parameciidae</taxon>
        <taxon>Paramecium</taxon>
    </lineage>
</organism>
<evidence type="ECO:0000256" key="1">
    <source>
        <dbReference type="SAM" id="Phobius"/>
    </source>
</evidence>
<sequence>MRLFSVQNWRFLYFILGRRLDNYNLLQQINAKRTGFIYVSEYKSEKFRTFRGGGLGHLPQIVEHISHSSKNNLSNYHDKFDYERVNILKKYFWIYLIFSIDILLTSQFSLYLWTPQRILIQKVFLVQDRERILEIFASCLAIDLDVSA</sequence>
<dbReference type="Proteomes" id="UP000692954">
    <property type="component" value="Unassembled WGS sequence"/>
</dbReference>
<keyword evidence="3" id="KW-1185">Reference proteome</keyword>
<name>A0A8S1K941_9CILI</name>
<comment type="caution">
    <text evidence="2">The sequence shown here is derived from an EMBL/GenBank/DDBJ whole genome shotgun (WGS) entry which is preliminary data.</text>
</comment>
<reference evidence="2" key="1">
    <citation type="submission" date="2021-01" db="EMBL/GenBank/DDBJ databases">
        <authorList>
            <consortium name="Genoscope - CEA"/>
            <person name="William W."/>
        </authorList>
    </citation>
    <scope>NUCLEOTIDE SEQUENCE</scope>
</reference>
<dbReference type="OrthoDB" id="308016at2759"/>
<feature type="transmembrane region" description="Helical" evidence="1">
    <location>
        <begin position="92"/>
        <end position="113"/>
    </location>
</feature>
<proteinExistence type="predicted"/>
<keyword evidence="1" id="KW-1133">Transmembrane helix</keyword>
<keyword evidence="1" id="KW-0472">Membrane</keyword>
<gene>
    <name evidence="2" type="ORF">PSON_ATCC_30995.1.T0050383</name>
</gene>
<protein>
    <submittedName>
        <fullName evidence="2">Uncharacterized protein</fullName>
    </submittedName>
</protein>
<keyword evidence="1" id="KW-0812">Transmembrane</keyword>
<dbReference type="AlphaFoldDB" id="A0A8S1K941"/>
<accession>A0A8S1K941</accession>